<evidence type="ECO:0000256" key="3">
    <source>
        <dbReference type="ARBA" id="ARBA00022692"/>
    </source>
</evidence>
<dbReference type="Pfam" id="PF07690">
    <property type="entry name" value="MFS_1"/>
    <property type="match status" value="1"/>
</dbReference>
<dbReference type="Proteomes" id="UP001501295">
    <property type="component" value="Unassembled WGS sequence"/>
</dbReference>
<dbReference type="PROSITE" id="PS50850">
    <property type="entry name" value="MFS"/>
    <property type="match status" value="1"/>
</dbReference>
<evidence type="ECO:0000256" key="6">
    <source>
        <dbReference type="SAM" id="Phobius"/>
    </source>
</evidence>
<dbReference type="InterPro" id="IPR036259">
    <property type="entry name" value="MFS_trans_sf"/>
</dbReference>
<gene>
    <name evidence="8" type="ORF">GCM10025780_15660</name>
</gene>
<comment type="subcellular location">
    <subcellularLocation>
        <location evidence="1">Cell membrane</location>
        <topology evidence="1">Multi-pass membrane protein</topology>
    </subcellularLocation>
</comment>
<feature type="transmembrane region" description="Helical" evidence="6">
    <location>
        <begin position="349"/>
        <end position="368"/>
    </location>
</feature>
<feature type="transmembrane region" description="Helical" evidence="6">
    <location>
        <begin position="12"/>
        <end position="31"/>
    </location>
</feature>
<feature type="transmembrane region" description="Helical" evidence="6">
    <location>
        <begin position="374"/>
        <end position="392"/>
    </location>
</feature>
<dbReference type="RefSeq" id="WP_345375118.1">
    <property type="nucleotide sequence ID" value="NZ_BAABLM010000002.1"/>
</dbReference>
<keyword evidence="4 6" id="KW-1133">Transmembrane helix</keyword>
<keyword evidence="9" id="KW-1185">Reference proteome</keyword>
<comment type="caution">
    <text evidence="8">The sequence shown here is derived from an EMBL/GenBank/DDBJ whole genome shotgun (WGS) entry which is preliminary data.</text>
</comment>
<keyword evidence="5 6" id="KW-0472">Membrane</keyword>
<evidence type="ECO:0000256" key="1">
    <source>
        <dbReference type="ARBA" id="ARBA00004651"/>
    </source>
</evidence>
<feature type="transmembrane region" description="Helical" evidence="6">
    <location>
        <begin position="83"/>
        <end position="102"/>
    </location>
</feature>
<feature type="domain" description="Major facilitator superfamily (MFS) profile" evidence="7">
    <location>
        <begin position="17"/>
        <end position="396"/>
    </location>
</feature>
<dbReference type="CDD" id="cd17324">
    <property type="entry name" value="MFS_NepI_like"/>
    <property type="match status" value="1"/>
</dbReference>
<evidence type="ECO:0000256" key="5">
    <source>
        <dbReference type="ARBA" id="ARBA00023136"/>
    </source>
</evidence>
<dbReference type="InterPro" id="IPR050189">
    <property type="entry name" value="MFS_Efflux_Transporters"/>
</dbReference>
<feature type="transmembrane region" description="Helical" evidence="6">
    <location>
        <begin position="108"/>
        <end position="132"/>
    </location>
</feature>
<dbReference type="InterPro" id="IPR020846">
    <property type="entry name" value="MFS_dom"/>
</dbReference>
<evidence type="ECO:0000259" key="7">
    <source>
        <dbReference type="PROSITE" id="PS50850"/>
    </source>
</evidence>
<dbReference type="Gene3D" id="1.20.1250.20">
    <property type="entry name" value="MFS general substrate transporter like domains"/>
    <property type="match status" value="1"/>
</dbReference>
<evidence type="ECO:0000256" key="4">
    <source>
        <dbReference type="ARBA" id="ARBA00022989"/>
    </source>
</evidence>
<dbReference type="EMBL" id="BAABLM010000002">
    <property type="protein sequence ID" value="GAA4672363.1"/>
    <property type="molecule type" value="Genomic_DNA"/>
</dbReference>
<dbReference type="InterPro" id="IPR011701">
    <property type="entry name" value="MFS"/>
</dbReference>
<evidence type="ECO:0000256" key="2">
    <source>
        <dbReference type="ARBA" id="ARBA00022475"/>
    </source>
</evidence>
<feature type="transmembrane region" description="Helical" evidence="6">
    <location>
        <begin position="144"/>
        <end position="167"/>
    </location>
</feature>
<dbReference type="PANTHER" id="PTHR43124:SF3">
    <property type="entry name" value="CHLORAMPHENICOL EFFLUX PUMP RV0191"/>
    <property type="match status" value="1"/>
</dbReference>
<feature type="transmembrane region" description="Helical" evidence="6">
    <location>
        <begin position="173"/>
        <end position="191"/>
    </location>
</feature>
<protein>
    <submittedName>
        <fullName evidence="8">MFS transporter</fullName>
    </submittedName>
</protein>
<evidence type="ECO:0000313" key="8">
    <source>
        <dbReference type="EMBL" id="GAA4672363.1"/>
    </source>
</evidence>
<feature type="transmembrane region" description="Helical" evidence="6">
    <location>
        <begin position="51"/>
        <end position="71"/>
    </location>
</feature>
<feature type="transmembrane region" description="Helical" evidence="6">
    <location>
        <begin position="212"/>
        <end position="236"/>
    </location>
</feature>
<feature type="transmembrane region" description="Helical" evidence="6">
    <location>
        <begin position="307"/>
        <end position="328"/>
    </location>
</feature>
<sequence>MTAVRDSPHPASIRYGAVAALAASAFVYFTAETLPVGLLPQISAGLHVSPASVGLLVTIYAAVAAAGAIPLTNLTMRIPRHLLLTGLVLVYVVSQGLASVAPTFTVLILARVICALAHGVFWSVMAPVAAGLAPPGQGGRASSLVMAGNTAGMVLGVPLSTILGQSVGWRDSYGVLALAGIVAAAALFAFLPKMPVSATDRSLSIRGQFGGTVRLAFSRAITPVCIVTTLAVIGQYAAYTYIAPIVQRTGDLHGTALSLLLLGYGVTGLVANVVIGRIVDRRPGVALVGCLAAVAVTLGTLSVTHSAAVTIVAVLVWGAGFAAVPLILQITAMRVAPGRRDSASAIRQTAMQLGIAGGSLVGGLIYRAGHLDALAPFGAVVAAAFVIVVLLTRRTFPFRVDETESGPMLTGPIRTVPDPA</sequence>
<accession>A0ABP8VUC4</accession>
<proteinExistence type="predicted"/>
<reference evidence="9" key="1">
    <citation type="journal article" date="2019" name="Int. J. Syst. Evol. Microbiol.">
        <title>The Global Catalogue of Microorganisms (GCM) 10K type strain sequencing project: providing services to taxonomists for standard genome sequencing and annotation.</title>
        <authorList>
            <consortium name="The Broad Institute Genomics Platform"/>
            <consortium name="The Broad Institute Genome Sequencing Center for Infectious Disease"/>
            <person name="Wu L."/>
            <person name="Ma J."/>
        </authorList>
    </citation>
    <scope>NUCLEOTIDE SEQUENCE [LARGE SCALE GENOMIC DNA]</scope>
    <source>
        <strain evidence="9">JCM 18956</strain>
    </source>
</reference>
<feature type="transmembrane region" description="Helical" evidence="6">
    <location>
        <begin position="256"/>
        <end position="275"/>
    </location>
</feature>
<organism evidence="8 9">
    <name type="scientific">Frondihabitans cladoniiphilus</name>
    <dbReference type="NCBI Taxonomy" id="715785"/>
    <lineage>
        <taxon>Bacteria</taxon>
        <taxon>Bacillati</taxon>
        <taxon>Actinomycetota</taxon>
        <taxon>Actinomycetes</taxon>
        <taxon>Micrococcales</taxon>
        <taxon>Microbacteriaceae</taxon>
        <taxon>Frondihabitans</taxon>
    </lineage>
</organism>
<dbReference type="SUPFAM" id="SSF103473">
    <property type="entry name" value="MFS general substrate transporter"/>
    <property type="match status" value="1"/>
</dbReference>
<keyword evidence="2" id="KW-1003">Cell membrane</keyword>
<feature type="transmembrane region" description="Helical" evidence="6">
    <location>
        <begin position="284"/>
        <end position="301"/>
    </location>
</feature>
<dbReference type="PANTHER" id="PTHR43124">
    <property type="entry name" value="PURINE EFFLUX PUMP PBUE"/>
    <property type="match status" value="1"/>
</dbReference>
<evidence type="ECO:0000313" key="9">
    <source>
        <dbReference type="Proteomes" id="UP001501295"/>
    </source>
</evidence>
<keyword evidence="3 6" id="KW-0812">Transmembrane</keyword>
<name>A0ABP8VUC4_9MICO</name>